<dbReference type="InterPro" id="IPR036616">
    <property type="entry name" value="Poly(ADP-ribose)pol_reg_dom_sf"/>
</dbReference>
<comment type="catalytic activity">
    <reaction evidence="24">
        <text>L-aspartyl-[protein] + NAD(+) = 4-O-(ADP-D-ribosyl)-L-aspartyl-[protein] + nicotinamide</text>
        <dbReference type="Rhea" id="RHEA:54424"/>
        <dbReference type="Rhea" id="RHEA-COMP:9867"/>
        <dbReference type="Rhea" id="RHEA-COMP:13832"/>
        <dbReference type="ChEBI" id="CHEBI:17154"/>
        <dbReference type="ChEBI" id="CHEBI:29961"/>
        <dbReference type="ChEBI" id="CHEBI:57540"/>
        <dbReference type="ChEBI" id="CHEBI:138102"/>
    </reaction>
    <physiologicalReaction direction="left-to-right" evidence="24">
        <dbReference type="Rhea" id="RHEA:54425"/>
    </physiologicalReaction>
</comment>
<keyword evidence="22" id="KW-0539">Nucleus</keyword>
<evidence type="ECO:0000256" key="20">
    <source>
        <dbReference type="ARBA" id="ARBA00023125"/>
    </source>
</evidence>
<keyword evidence="6" id="KW-1017">Isopeptide bond</keyword>
<evidence type="ECO:0000259" key="32">
    <source>
        <dbReference type="PROSITE" id="PS50064"/>
    </source>
</evidence>
<keyword evidence="19 31" id="KW-0520">NAD</keyword>
<dbReference type="Gene3D" id="3.30.1740.10">
    <property type="entry name" value="Zinc finger, PARP-type"/>
    <property type="match status" value="1"/>
</dbReference>
<dbReference type="FunFam" id="1.20.142.10:FF:000001">
    <property type="entry name" value="Poly [ADP-ribose] polymerase"/>
    <property type="match status" value="1"/>
</dbReference>
<dbReference type="GO" id="GO:0003677">
    <property type="term" value="F:DNA binding"/>
    <property type="evidence" value="ECO:0007669"/>
    <property type="project" value="UniProtKB-KW"/>
</dbReference>
<protein>
    <recommendedName>
        <fullName evidence="30 31">Poly [ADP-ribose] polymerase</fullName>
        <shortName evidence="31">PARP</shortName>
        <ecNumber evidence="31">2.4.2.-</ecNumber>
    </recommendedName>
</protein>
<evidence type="ECO:0000259" key="36">
    <source>
        <dbReference type="PROSITE" id="PS51977"/>
    </source>
</evidence>
<evidence type="ECO:0000256" key="26">
    <source>
        <dbReference type="ARBA" id="ARBA00033987"/>
    </source>
</evidence>
<dbReference type="PROSITE" id="PS50172">
    <property type="entry name" value="BRCT"/>
    <property type="match status" value="1"/>
</dbReference>
<keyword evidence="9 31" id="KW-0328">Glycosyltransferase</keyword>
<keyword evidence="4" id="KW-0158">Chromosome</keyword>
<evidence type="ECO:0000256" key="19">
    <source>
        <dbReference type="ARBA" id="ARBA00023027"/>
    </source>
</evidence>
<dbReference type="GO" id="GO:0045087">
    <property type="term" value="P:innate immune response"/>
    <property type="evidence" value="ECO:0007669"/>
    <property type="project" value="UniProtKB-KW"/>
</dbReference>
<dbReference type="InterPro" id="IPR036957">
    <property type="entry name" value="Znf_PARP_sf"/>
</dbReference>
<dbReference type="SMART" id="SM01335">
    <property type="entry name" value="PADR1"/>
    <property type="match status" value="1"/>
</dbReference>
<evidence type="ECO:0000256" key="31">
    <source>
        <dbReference type="RuleBase" id="RU362114"/>
    </source>
</evidence>
<evidence type="ECO:0000256" key="23">
    <source>
        <dbReference type="ARBA" id="ARBA00024159"/>
    </source>
</evidence>
<dbReference type="GO" id="GO:0005829">
    <property type="term" value="C:cytosol"/>
    <property type="evidence" value="ECO:0007669"/>
    <property type="project" value="UniProtKB-SubCell"/>
</dbReference>
<dbReference type="PANTHER" id="PTHR10459:SF112">
    <property type="entry name" value="POLY [ADP-RIBOSE] POLYMERASE 1"/>
    <property type="match status" value="1"/>
</dbReference>
<keyword evidence="12" id="KW-0479">Metal-binding</keyword>
<dbReference type="Gene3D" id="3.90.228.10">
    <property type="match status" value="1"/>
</dbReference>
<comment type="caution">
    <text evidence="37">The sequence shown here is derived from an EMBL/GenBank/DDBJ whole genome shotgun (WGS) entry which is preliminary data.</text>
</comment>
<evidence type="ECO:0000256" key="29">
    <source>
        <dbReference type="ARBA" id="ARBA00048575"/>
    </source>
</evidence>
<dbReference type="InterPro" id="IPR050800">
    <property type="entry name" value="ARTD/PARP"/>
</dbReference>
<dbReference type="Pfam" id="PF00645">
    <property type="entry name" value="zf-PARP"/>
    <property type="match status" value="1"/>
</dbReference>
<comment type="similarity">
    <text evidence="25">Belongs to the ARTD/PARP family.</text>
</comment>
<keyword evidence="38" id="KW-1185">Reference proteome</keyword>
<dbReference type="PROSITE" id="PS51059">
    <property type="entry name" value="PARP_CATALYTIC"/>
    <property type="match status" value="1"/>
</dbReference>
<gene>
    <name evidence="37" type="primary">PARP1</name>
    <name evidence="37" type="ORF">T4B_10927</name>
</gene>
<dbReference type="GO" id="GO:0140815">
    <property type="term" value="F:NAD+-protein-histidine ADP-ribosyltransferase activity"/>
    <property type="evidence" value="ECO:0007669"/>
    <property type="project" value="RHEA"/>
</dbReference>
<evidence type="ECO:0000256" key="14">
    <source>
        <dbReference type="ARBA" id="ARBA00022765"/>
    </source>
</evidence>
<keyword evidence="20" id="KW-0238">DNA-binding</keyword>
<evidence type="ECO:0000256" key="22">
    <source>
        <dbReference type="ARBA" id="ARBA00023242"/>
    </source>
</evidence>
<evidence type="ECO:0000256" key="5">
    <source>
        <dbReference type="ARBA" id="ARBA00022490"/>
    </source>
</evidence>
<comment type="catalytic activity">
    <reaction evidence="28">
        <text>L-tyrosyl-[protein] + NAD(+) = O-(ADP-D-ribosyl)-L-tyrosyl-[protein] + nicotinamide + H(+)</text>
        <dbReference type="Rhea" id="RHEA:58236"/>
        <dbReference type="Rhea" id="RHEA-COMP:10136"/>
        <dbReference type="Rhea" id="RHEA-COMP:15092"/>
        <dbReference type="ChEBI" id="CHEBI:15378"/>
        <dbReference type="ChEBI" id="CHEBI:17154"/>
        <dbReference type="ChEBI" id="CHEBI:46858"/>
        <dbReference type="ChEBI" id="CHEBI:57540"/>
        <dbReference type="ChEBI" id="CHEBI:142557"/>
    </reaction>
    <physiologicalReaction direction="left-to-right" evidence="28">
        <dbReference type="Rhea" id="RHEA:58237"/>
    </physiologicalReaction>
</comment>
<evidence type="ECO:0000256" key="2">
    <source>
        <dbReference type="ARBA" id="ARBA00004514"/>
    </source>
</evidence>
<keyword evidence="14" id="KW-0013">ADP-ribosylation</keyword>
<evidence type="ECO:0000256" key="13">
    <source>
        <dbReference type="ARBA" id="ARBA00022737"/>
    </source>
</evidence>
<feature type="domain" description="WGR" evidence="36">
    <location>
        <begin position="567"/>
        <end position="663"/>
    </location>
</feature>
<evidence type="ECO:0000256" key="30">
    <source>
        <dbReference type="ARBA" id="ARBA00071874"/>
    </source>
</evidence>
<dbReference type="SUPFAM" id="SSF57716">
    <property type="entry name" value="Glucocorticoid receptor-like (DNA-binding domain)"/>
    <property type="match status" value="1"/>
</dbReference>
<keyword evidence="7" id="KW-0021">Allosteric enzyme</keyword>
<evidence type="ECO:0000313" key="38">
    <source>
        <dbReference type="Proteomes" id="UP000054805"/>
    </source>
</evidence>
<dbReference type="PROSITE" id="PS51060">
    <property type="entry name" value="PARP_ALPHA_HD"/>
    <property type="match status" value="1"/>
</dbReference>
<dbReference type="Gene3D" id="1.10.20.130">
    <property type="match status" value="1"/>
</dbReference>
<evidence type="ECO:0000256" key="27">
    <source>
        <dbReference type="ARBA" id="ARBA00048241"/>
    </source>
</evidence>
<evidence type="ECO:0000256" key="1">
    <source>
        <dbReference type="ARBA" id="ARBA00004286"/>
    </source>
</evidence>
<evidence type="ECO:0000256" key="24">
    <source>
        <dbReference type="ARBA" id="ARBA00024164"/>
    </source>
</evidence>
<dbReference type="SUPFAM" id="SSF47587">
    <property type="entry name" value="Domain of poly(ADP-ribose) polymerase"/>
    <property type="match status" value="1"/>
</dbReference>
<dbReference type="InterPro" id="IPR001510">
    <property type="entry name" value="Znf_PARP"/>
</dbReference>
<dbReference type="GO" id="GO:0140805">
    <property type="term" value="F:NAD+-protein-serine ADP-ribosyltransferase activity"/>
    <property type="evidence" value="ECO:0007669"/>
    <property type="project" value="RHEA"/>
</dbReference>
<dbReference type="InterPro" id="IPR008288">
    <property type="entry name" value="PARP"/>
</dbReference>
<dbReference type="GO" id="GO:0003950">
    <property type="term" value="F:NAD+ poly-ADP-ribosyltransferase activity"/>
    <property type="evidence" value="ECO:0007669"/>
    <property type="project" value="UniProtKB-UniRule"/>
</dbReference>
<evidence type="ECO:0000256" key="6">
    <source>
        <dbReference type="ARBA" id="ARBA00022499"/>
    </source>
</evidence>
<dbReference type="Pfam" id="PF05406">
    <property type="entry name" value="WGR"/>
    <property type="match status" value="1"/>
</dbReference>
<comment type="subcellular location">
    <subcellularLocation>
        <location evidence="1">Chromosome</location>
    </subcellularLocation>
    <subcellularLocation>
        <location evidence="2">Cytoplasm</location>
        <location evidence="2">Cytosol</location>
    </subcellularLocation>
    <subcellularLocation>
        <location evidence="3">Nucleus</location>
        <location evidence="3">Nucleolus</location>
    </subcellularLocation>
</comment>
<dbReference type="PROSITE" id="PS52007">
    <property type="entry name" value="PADR1"/>
    <property type="match status" value="1"/>
</dbReference>
<dbReference type="PANTHER" id="PTHR10459">
    <property type="entry name" value="DNA LIGASE"/>
    <property type="match status" value="1"/>
</dbReference>
<dbReference type="Proteomes" id="UP000054805">
    <property type="component" value="Unassembled WGS sequence"/>
</dbReference>
<dbReference type="InterPro" id="IPR038650">
    <property type="entry name" value="PADR1_C_dom_sf"/>
</dbReference>
<comment type="catalytic activity">
    <reaction evidence="26">
        <text>NAD(+) + (ADP-D-ribosyl)n-acceptor = nicotinamide + (ADP-D-ribosyl)n+1-acceptor + H(+).</text>
        <dbReference type="EC" id="2.4.2.30"/>
    </reaction>
</comment>
<dbReference type="GO" id="GO:0005694">
    <property type="term" value="C:chromosome"/>
    <property type="evidence" value="ECO:0007669"/>
    <property type="project" value="UniProtKB-SubCell"/>
</dbReference>
<organism evidence="37 38">
    <name type="scientific">Trichinella pseudospiralis</name>
    <name type="common">Parasitic roundworm</name>
    <dbReference type="NCBI Taxonomy" id="6337"/>
    <lineage>
        <taxon>Eukaryota</taxon>
        <taxon>Metazoa</taxon>
        <taxon>Ecdysozoa</taxon>
        <taxon>Nematoda</taxon>
        <taxon>Enoplea</taxon>
        <taxon>Dorylaimia</taxon>
        <taxon>Trichinellida</taxon>
        <taxon>Trichinellidae</taxon>
        <taxon>Trichinella</taxon>
    </lineage>
</organism>
<evidence type="ECO:0000259" key="35">
    <source>
        <dbReference type="PROSITE" id="PS51060"/>
    </source>
</evidence>
<dbReference type="Gene3D" id="2.20.25.630">
    <property type="match status" value="1"/>
</dbReference>
<dbReference type="GO" id="GO:0008270">
    <property type="term" value="F:zinc ion binding"/>
    <property type="evidence" value="ECO:0007669"/>
    <property type="project" value="UniProtKB-KW"/>
</dbReference>
<keyword evidence="18" id="KW-0805">Transcription regulation</keyword>
<dbReference type="InterPro" id="IPR049296">
    <property type="entry name" value="PARP1-like_PADR1_N"/>
</dbReference>
<evidence type="ECO:0000259" key="34">
    <source>
        <dbReference type="PROSITE" id="PS51059"/>
    </source>
</evidence>
<dbReference type="SUPFAM" id="SSF142921">
    <property type="entry name" value="WGR domain-like"/>
    <property type="match status" value="1"/>
</dbReference>
<dbReference type="FunFam" id="3.90.228.10:FF:000002">
    <property type="entry name" value="Poly [ADP-ribose] polymerase"/>
    <property type="match status" value="1"/>
</dbReference>
<evidence type="ECO:0000256" key="11">
    <source>
        <dbReference type="ARBA" id="ARBA00022695"/>
    </source>
</evidence>
<proteinExistence type="inferred from homology"/>
<dbReference type="SMART" id="SM00773">
    <property type="entry name" value="WGR"/>
    <property type="match status" value="1"/>
</dbReference>
<name>A0A0V1IMB5_TRIPS</name>
<accession>A0A0V1IMB5</accession>
<evidence type="ECO:0000256" key="10">
    <source>
        <dbReference type="ARBA" id="ARBA00022679"/>
    </source>
</evidence>
<evidence type="ECO:0000256" key="4">
    <source>
        <dbReference type="ARBA" id="ARBA00022454"/>
    </source>
</evidence>
<dbReference type="EC" id="2.4.2.-" evidence="31"/>
<dbReference type="CDD" id="cd01437">
    <property type="entry name" value="parp_like"/>
    <property type="match status" value="1"/>
</dbReference>
<dbReference type="Gene3D" id="3.40.50.10190">
    <property type="entry name" value="BRCT domain"/>
    <property type="match status" value="1"/>
</dbReference>
<dbReference type="PROSITE" id="PS51977">
    <property type="entry name" value="WGR"/>
    <property type="match status" value="1"/>
</dbReference>
<dbReference type="GO" id="GO:0051287">
    <property type="term" value="F:NAD binding"/>
    <property type="evidence" value="ECO:0007669"/>
    <property type="project" value="InterPro"/>
</dbReference>
<keyword evidence="16" id="KW-0862">Zinc</keyword>
<dbReference type="GO" id="GO:0006302">
    <property type="term" value="P:double-strand break repair"/>
    <property type="evidence" value="ECO:0007669"/>
    <property type="project" value="TreeGrafter"/>
</dbReference>
<evidence type="ECO:0000259" key="33">
    <source>
        <dbReference type="PROSITE" id="PS50172"/>
    </source>
</evidence>
<dbReference type="GO" id="GO:0016779">
    <property type="term" value="F:nucleotidyltransferase activity"/>
    <property type="evidence" value="ECO:0007669"/>
    <property type="project" value="UniProtKB-KW"/>
</dbReference>
<sequence>MNNIEWKFKAEYAKSNRSQCRFCHSKINCNELRLAIMVQSTFFDGRIPTWYHYDCFWYCGKVLSEDDFPGLDNLRWDDQEKIRKRIQGESVILFTLSELVVFNFFKHYTSYCLWTVFLISSGAFLTVRMRLSSLRNQTFYCLWTNLYVFYLNLYNYECNNEAATKSDEMLEISVDQPIRSSLCALCRKKVQSVRMHVRKGNQKTRKSYDIDCFFNTYDSVQVLQNLTVDKIIDFDLLPVDCQQDIQNRLQKRKIEIDSEHEKKKRKEEEGTLNSKGKCFTTEEKEKKMLNIQCDKFWEIKDNLRNNLTKREMEKLLLHNGQQITRKFEITSHLADCIMFGPLEPCPACEQGQLFFSSRFNSYLCGGDISAWTKCKYSTQKPGRKKFTIPELLSDNNYLKCLPKDGEHSERLFSSRRPLVSNLLKGINFFIQPDLHDVKRNIEKLGGTVVAQLTSKVMLAIFSESSLQSESCSNFVLKMSEKRIACVSESFVDQLQNIPLHDALAKCKINSWDADSIEVKRDQIGYSSLEKKTSGSSKRKKFEEDSDHGKVIIKGGGAVHACSGLHEIAHVYQQNGKPYDVVLNAVDVDSGRNSYYKLQILKHDHLNQFWVSRAWGRIGTTIGSHLLESFDTALEAIEFFCEVYLEKTGNGWNSKKFVKYSNKFYPVKIDYFTKIPSPPKIKPGSKSTLPKAVKELMKLIFNVQAFKHTMLEFSVDLNKMPLGNLATDQIQRAFNILSQVKKILKMDNSQLSEMERRIKITDYSNQFYTLIPHNFGIESPTLLNTEDLLKIKWDLLENLKDIHIAYKILHCDTGDEDPMDVHYAKLCTKIEPLSKRSAEYKRIVKYAQNTHASTHDGYTLQIENVFSVERSGELERYAEFKKLHNRMLLWHGSRLSNFVGIISQGLRIAPPESLITGHMFGKGIYFADMVSKSANYCNATTEDPHGLLLLCEVALGDMYELTEPEFLTKLPRGKHSVKGLGMNVPNPAEVEIIDDGVMVPLGKAVQSNIRESSLQYNEYVIYNVKQMNIKYLVKMKFQFK</sequence>
<dbReference type="CDD" id="cd08001">
    <property type="entry name" value="WGR_PARP1_like"/>
    <property type="match status" value="1"/>
</dbReference>
<evidence type="ECO:0000256" key="21">
    <source>
        <dbReference type="ARBA" id="ARBA00023163"/>
    </source>
</evidence>
<evidence type="ECO:0000256" key="17">
    <source>
        <dbReference type="ARBA" id="ARBA00022859"/>
    </source>
</evidence>
<dbReference type="GO" id="GO:0140806">
    <property type="term" value="F:NAD+-protein-aspartate ADP-ribosyltransferase activity"/>
    <property type="evidence" value="ECO:0007669"/>
    <property type="project" value="RHEA"/>
</dbReference>
<keyword evidence="11" id="KW-0548">Nucleotidyltransferase</keyword>
<dbReference type="InterPro" id="IPR001357">
    <property type="entry name" value="BRCT_dom"/>
</dbReference>
<dbReference type="Pfam" id="PF02877">
    <property type="entry name" value="PARP_reg"/>
    <property type="match status" value="1"/>
</dbReference>
<dbReference type="Pfam" id="PF08063">
    <property type="entry name" value="Zn_ribbon_PADR1"/>
    <property type="match status" value="1"/>
</dbReference>
<dbReference type="AlphaFoldDB" id="A0A0V1IMB5"/>
<evidence type="ECO:0000256" key="18">
    <source>
        <dbReference type="ARBA" id="ARBA00023015"/>
    </source>
</evidence>
<dbReference type="InterPro" id="IPR036420">
    <property type="entry name" value="BRCT_dom_sf"/>
</dbReference>
<evidence type="ECO:0000256" key="28">
    <source>
        <dbReference type="ARBA" id="ARBA00048339"/>
    </source>
</evidence>
<dbReference type="InterPro" id="IPR008893">
    <property type="entry name" value="WGR_domain"/>
</dbReference>
<dbReference type="PROSITE" id="PS50064">
    <property type="entry name" value="ZF_PARP_2"/>
    <property type="match status" value="1"/>
</dbReference>
<dbReference type="GO" id="GO:0140808">
    <property type="term" value="F:NAD+-protein-tyrosine ADP-ribosyltransferase activity"/>
    <property type="evidence" value="ECO:0007669"/>
    <property type="project" value="RHEA"/>
</dbReference>
<evidence type="ECO:0000256" key="8">
    <source>
        <dbReference type="ARBA" id="ARBA00022588"/>
    </source>
</evidence>
<dbReference type="SUPFAM" id="SSF56399">
    <property type="entry name" value="ADP-ribosylation"/>
    <property type="match status" value="1"/>
</dbReference>
<dbReference type="SMART" id="SM01336">
    <property type="entry name" value="zf-PARP"/>
    <property type="match status" value="1"/>
</dbReference>
<keyword evidence="17" id="KW-0391">Immunity</keyword>
<keyword evidence="8" id="KW-0399">Innate immunity</keyword>
<keyword evidence="5" id="KW-0963">Cytoplasm</keyword>
<dbReference type="InterPro" id="IPR012982">
    <property type="entry name" value="PARP1-like_PADR1_Zn_ribbon"/>
</dbReference>
<feature type="domain" description="PARP-type" evidence="32">
    <location>
        <begin position="8"/>
        <end position="90"/>
    </location>
</feature>
<dbReference type="Gene3D" id="1.20.142.10">
    <property type="entry name" value="Poly(ADP-ribose) polymerase, regulatory domain"/>
    <property type="match status" value="1"/>
</dbReference>
<keyword evidence="21" id="KW-0804">Transcription</keyword>
<dbReference type="PIRSF" id="PIRSF000489">
    <property type="entry name" value="NAD_ADPRT"/>
    <property type="match status" value="1"/>
</dbReference>
<evidence type="ECO:0000256" key="12">
    <source>
        <dbReference type="ARBA" id="ARBA00022723"/>
    </source>
</evidence>
<dbReference type="GO" id="GO:0070212">
    <property type="term" value="P:protein poly-ADP-ribosylation"/>
    <property type="evidence" value="ECO:0007669"/>
    <property type="project" value="TreeGrafter"/>
</dbReference>
<evidence type="ECO:0000313" key="37">
    <source>
        <dbReference type="EMBL" id="KRZ23301.1"/>
    </source>
</evidence>
<feature type="domain" description="PARP alpha-helical" evidence="35">
    <location>
        <begin position="685"/>
        <end position="809"/>
    </location>
</feature>
<dbReference type="InterPro" id="IPR004102">
    <property type="entry name" value="Poly(ADP-ribose)pol_reg_dom"/>
</dbReference>
<evidence type="ECO:0000256" key="15">
    <source>
        <dbReference type="ARBA" id="ARBA00022771"/>
    </source>
</evidence>
<comment type="catalytic activity">
    <reaction evidence="29">
        <text>L-seryl-[protein] + NAD(+) = O-(ADP-D-ribosyl)-L-seryl-[protein] + nicotinamide + H(+)</text>
        <dbReference type="Rhea" id="RHEA:58232"/>
        <dbReference type="Rhea" id="RHEA-COMP:9863"/>
        <dbReference type="Rhea" id="RHEA-COMP:15091"/>
        <dbReference type="ChEBI" id="CHEBI:15378"/>
        <dbReference type="ChEBI" id="CHEBI:17154"/>
        <dbReference type="ChEBI" id="CHEBI:29999"/>
        <dbReference type="ChEBI" id="CHEBI:57540"/>
        <dbReference type="ChEBI" id="CHEBI:142556"/>
    </reaction>
    <physiologicalReaction direction="left-to-right" evidence="29">
        <dbReference type="Rhea" id="RHEA:58233"/>
    </physiologicalReaction>
</comment>
<dbReference type="Pfam" id="PF21728">
    <property type="entry name" value="PADR1_N"/>
    <property type="match status" value="1"/>
</dbReference>
<keyword evidence="10 31" id="KW-0808">Transferase</keyword>
<dbReference type="GO" id="GO:0140807">
    <property type="term" value="F:NAD+-protein-glutamate ADP-ribosyltransferase activity"/>
    <property type="evidence" value="ECO:0007669"/>
    <property type="project" value="RHEA"/>
</dbReference>
<evidence type="ECO:0000256" key="9">
    <source>
        <dbReference type="ARBA" id="ARBA00022676"/>
    </source>
</evidence>
<keyword evidence="13" id="KW-0677">Repeat</keyword>
<dbReference type="GO" id="GO:0005730">
    <property type="term" value="C:nucleolus"/>
    <property type="evidence" value="ECO:0007669"/>
    <property type="project" value="UniProtKB-SubCell"/>
</dbReference>
<evidence type="ECO:0000256" key="7">
    <source>
        <dbReference type="ARBA" id="ARBA00022533"/>
    </source>
</evidence>
<feature type="domain" description="PARP catalytic" evidence="34">
    <location>
        <begin position="816"/>
        <end position="1039"/>
    </location>
</feature>
<comment type="catalytic activity">
    <reaction evidence="27">
        <text>L-histidyl-[protein] + NAD(+) = N(tele)-(ADP-D-ribosyl)-L-histidyl-[protein] + nicotinamide + H(+)</text>
        <dbReference type="Rhea" id="RHEA:72071"/>
        <dbReference type="Rhea" id="RHEA-COMP:9745"/>
        <dbReference type="Rhea" id="RHEA-COMP:18085"/>
        <dbReference type="ChEBI" id="CHEBI:15378"/>
        <dbReference type="ChEBI" id="CHEBI:17154"/>
        <dbReference type="ChEBI" id="CHEBI:29979"/>
        <dbReference type="ChEBI" id="CHEBI:57540"/>
        <dbReference type="ChEBI" id="CHEBI:191398"/>
    </reaction>
    <physiologicalReaction direction="left-to-right" evidence="27">
        <dbReference type="Rhea" id="RHEA:72072"/>
    </physiologicalReaction>
</comment>
<keyword evidence="15" id="KW-0863">Zinc-finger</keyword>
<comment type="catalytic activity">
    <reaction evidence="23">
        <text>L-glutamyl-[protein] + NAD(+) = 5-O-(ADP-D-ribosyl)-L-glutamyl-[protein] + nicotinamide</text>
        <dbReference type="Rhea" id="RHEA:58224"/>
        <dbReference type="Rhea" id="RHEA-COMP:10208"/>
        <dbReference type="Rhea" id="RHEA-COMP:15089"/>
        <dbReference type="ChEBI" id="CHEBI:17154"/>
        <dbReference type="ChEBI" id="CHEBI:29973"/>
        <dbReference type="ChEBI" id="CHEBI:57540"/>
        <dbReference type="ChEBI" id="CHEBI:142540"/>
    </reaction>
    <physiologicalReaction direction="left-to-right" evidence="23">
        <dbReference type="Rhea" id="RHEA:58225"/>
    </physiologicalReaction>
</comment>
<evidence type="ECO:0000256" key="25">
    <source>
        <dbReference type="ARBA" id="ARBA00024347"/>
    </source>
</evidence>
<evidence type="ECO:0000256" key="16">
    <source>
        <dbReference type="ARBA" id="ARBA00022833"/>
    </source>
</evidence>
<evidence type="ECO:0000256" key="3">
    <source>
        <dbReference type="ARBA" id="ARBA00004604"/>
    </source>
</evidence>
<feature type="domain" description="BRCT" evidence="33">
    <location>
        <begin position="418"/>
        <end position="491"/>
    </location>
</feature>
<dbReference type="InterPro" id="IPR012317">
    <property type="entry name" value="Poly(ADP-ribose)pol_cat_dom"/>
</dbReference>
<dbReference type="EMBL" id="JYDS01000148">
    <property type="protein sequence ID" value="KRZ23301.1"/>
    <property type="molecule type" value="Genomic_DNA"/>
</dbReference>
<dbReference type="Pfam" id="PF00644">
    <property type="entry name" value="PARP"/>
    <property type="match status" value="1"/>
</dbReference>
<reference evidence="37 38" key="1">
    <citation type="submission" date="2015-01" db="EMBL/GenBank/DDBJ databases">
        <title>Evolution of Trichinella species and genotypes.</title>
        <authorList>
            <person name="Korhonen P.K."/>
            <person name="Edoardo P."/>
            <person name="Giuseppe L.R."/>
            <person name="Gasser R.B."/>
        </authorList>
    </citation>
    <scope>NUCLEOTIDE SEQUENCE [LARGE SCALE GENOMIC DNA]</scope>
    <source>
        <strain evidence="37">ISS588</strain>
    </source>
</reference>
<dbReference type="InterPro" id="IPR036930">
    <property type="entry name" value="WGR_dom_sf"/>
</dbReference>